<sequence length="98" mass="11132">MSFYIVVSCIRYPFRWEKEKQPRLFKKIPSDEAKSLICIMGGGALTPMFVAFGVAYHLLLFHCLSEQFLLRGGVLVEVPGVSRRLFLHRGYNGPQGLV</sequence>
<protein>
    <submittedName>
        <fullName evidence="2">Uncharacterized protein</fullName>
    </submittedName>
</protein>
<keyword evidence="3" id="KW-1185">Reference proteome</keyword>
<keyword evidence="1" id="KW-0472">Membrane</keyword>
<dbReference type="EMBL" id="QPFP01000017">
    <property type="protein sequence ID" value="TEB31895.1"/>
    <property type="molecule type" value="Genomic_DNA"/>
</dbReference>
<feature type="transmembrane region" description="Helical" evidence="1">
    <location>
        <begin position="36"/>
        <end position="59"/>
    </location>
</feature>
<dbReference type="Proteomes" id="UP000298030">
    <property type="component" value="Unassembled WGS sequence"/>
</dbReference>
<name>A0A4Y7TCJ4_COPMI</name>
<evidence type="ECO:0000256" key="1">
    <source>
        <dbReference type="SAM" id="Phobius"/>
    </source>
</evidence>
<keyword evidence="1" id="KW-1133">Transmembrane helix</keyword>
<keyword evidence="1" id="KW-0812">Transmembrane</keyword>
<organism evidence="2 3">
    <name type="scientific">Coprinellus micaceus</name>
    <name type="common">Glistening ink-cap mushroom</name>
    <name type="synonym">Coprinus micaceus</name>
    <dbReference type="NCBI Taxonomy" id="71717"/>
    <lineage>
        <taxon>Eukaryota</taxon>
        <taxon>Fungi</taxon>
        <taxon>Dikarya</taxon>
        <taxon>Basidiomycota</taxon>
        <taxon>Agaricomycotina</taxon>
        <taxon>Agaricomycetes</taxon>
        <taxon>Agaricomycetidae</taxon>
        <taxon>Agaricales</taxon>
        <taxon>Agaricineae</taxon>
        <taxon>Psathyrellaceae</taxon>
        <taxon>Coprinellus</taxon>
    </lineage>
</organism>
<accession>A0A4Y7TCJ4</accession>
<gene>
    <name evidence="2" type="ORF">FA13DRAFT_313808</name>
</gene>
<reference evidence="2 3" key="1">
    <citation type="journal article" date="2019" name="Nat. Ecol. Evol.">
        <title>Megaphylogeny resolves global patterns of mushroom evolution.</title>
        <authorList>
            <person name="Varga T."/>
            <person name="Krizsan K."/>
            <person name="Foldi C."/>
            <person name="Dima B."/>
            <person name="Sanchez-Garcia M."/>
            <person name="Sanchez-Ramirez S."/>
            <person name="Szollosi G.J."/>
            <person name="Szarkandi J.G."/>
            <person name="Papp V."/>
            <person name="Albert L."/>
            <person name="Andreopoulos W."/>
            <person name="Angelini C."/>
            <person name="Antonin V."/>
            <person name="Barry K.W."/>
            <person name="Bougher N.L."/>
            <person name="Buchanan P."/>
            <person name="Buyck B."/>
            <person name="Bense V."/>
            <person name="Catcheside P."/>
            <person name="Chovatia M."/>
            <person name="Cooper J."/>
            <person name="Damon W."/>
            <person name="Desjardin D."/>
            <person name="Finy P."/>
            <person name="Geml J."/>
            <person name="Haridas S."/>
            <person name="Hughes K."/>
            <person name="Justo A."/>
            <person name="Karasinski D."/>
            <person name="Kautmanova I."/>
            <person name="Kiss B."/>
            <person name="Kocsube S."/>
            <person name="Kotiranta H."/>
            <person name="LaButti K.M."/>
            <person name="Lechner B.E."/>
            <person name="Liimatainen K."/>
            <person name="Lipzen A."/>
            <person name="Lukacs Z."/>
            <person name="Mihaltcheva S."/>
            <person name="Morgado L.N."/>
            <person name="Niskanen T."/>
            <person name="Noordeloos M.E."/>
            <person name="Ohm R.A."/>
            <person name="Ortiz-Santana B."/>
            <person name="Ovrebo C."/>
            <person name="Racz N."/>
            <person name="Riley R."/>
            <person name="Savchenko A."/>
            <person name="Shiryaev A."/>
            <person name="Soop K."/>
            <person name="Spirin V."/>
            <person name="Szebenyi C."/>
            <person name="Tomsovsky M."/>
            <person name="Tulloss R.E."/>
            <person name="Uehling J."/>
            <person name="Grigoriev I.V."/>
            <person name="Vagvolgyi C."/>
            <person name="Papp T."/>
            <person name="Martin F.M."/>
            <person name="Miettinen O."/>
            <person name="Hibbett D.S."/>
            <person name="Nagy L.G."/>
        </authorList>
    </citation>
    <scope>NUCLEOTIDE SEQUENCE [LARGE SCALE GENOMIC DNA]</scope>
    <source>
        <strain evidence="2 3">FP101781</strain>
    </source>
</reference>
<evidence type="ECO:0000313" key="3">
    <source>
        <dbReference type="Proteomes" id="UP000298030"/>
    </source>
</evidence>
<dbReference type="AlphaFoldDB" id="A0A4Y7TCJ4"/>
<evidence type="ECO:0000313" key="2">
    <source>
        <dbReference type="EMBL" id="TEB31895.1"/>
    </source>
</evidence>
<comment type="caution">
    <text evidence="2">The sequence shown here is derived from an EMBL/GenBank/DDBJ whole genome shotgun (WGS) entry which is preliminary data.</text>
</comment>
<proteinExistence type="predicted"/>